<comment type="similarity">
    <text evidence="1 4">Belongs to the UDP-glycosyltransferase family.</text>
</comment>
<keyword evidence="3 4" id="KW-0808">Transferase</keyword>
<dbReference type="Proteomes" id="UP001652660">
    <property type="component" value="Chromosome 10e"/>
</dbReference>
<evidence type="ECO:0000256" key="2">
    <source>
        <dbReference type="ARBA" id="ARBA00022676"/>
    </source>
</evidence>
<evidence type="ECO:0000313" key="7">
    <source>
        <dbReference type="Proteomes" id="UP001652660"/>
    </source>
</evidence>
<dbReference type="Pfam" id="PF26168">
    <property type="entry name" value="Glyco_transf_N"/>
    <property type="match status" value="1"/>
</dbReference>
<dbReference type="CDD" id="cd03784">
    <property type="entry name" value="GT1_Gtf-like"/>
    <property type="match status" value="1"/>
</dbReference>
<dbReference type="PANTHER" id="PTHR48044">
    <property type="entry name" value="GLYCOSYLTRANSFERASE"/>
    <property type="match status" value="1"/>
</dbReference>
<reference evidence="7" key="1">
    <citation type="journal article" date="2025" name="Foods">
        <title>Unveiling the Microbial Signatures of Arabica Coffee Cherries: Insights into Ripeness Specific Diversity, Functional Traits, and Implications for Quality and Safety.</title>
        <authorList>
            <consortium name="RefSeq"/>
            <person name="Tenea G.N."/>
            <person name="Cifuentes V."/>
            <person name="Reyes P."/>
            <person name="Cevallos-Vallejos M."/>
        </authorList>
    </citation>
    <scope>NUCLEOTIDE SEQUENCE [LARGE SCALE GENOMIC DNA]</scope>
</reference>
<gene>
    <name evidence="8" type="primary">LOC113712744</name>
</gene>
<dbReference type="InterPro" id="IPR002213">
    <property type="entry name" value="UDP_glucos_trans"/>
</dbReference>
<sequence>MEQTSNDESKTRRFRVLMFPWLAHGHMSPFLELSKRLAKNNFQIYFCSTEINLSFIKKDRNLDEYFSAHSIELVQLDLPHFPELPPHYHTTKNLPPHLNPTLHVAFYMGRTNFQNILNILQPDLLIYDMFQAWASELASMFHIPAVLFLGGGAVFWSWSYFYDIINKGYSGIDGTYPFPAIFLRDYEIKRMAAFRQESKEKVPEEVVLSKTKGFEVSSDIVLLKACREIDGKYIDHLSSSRGKKILAVGPLIELKHDDTKMEEETENSSHIIEFLNGREESSVVYVCFGSEYFLSEEEREEMAYGLELSNANFVWVVRFPVGHAIALEEALPEEFLERVKDRGVVVDGWAPQAKILEHPSTGGFVSHCGWSSFMESLYYGVPLLALPMLYDQPFQARLAVEIGVGIEILRDEDGRIKRENVAKVIKEVVVEKIELGESVKQKAKELSHKLREEGEGQLHEAVEKLKSLCSKNQSQEQ</sequence>
<proteinExistence type="inferred from homology"/>
<dbReference type="Gene3D" id="3.40.50.2000">
    <property type="entry name" value="Glycogen Phosphorylase B"/>
    <property type="match status" value="2"/>
</dbReference>
<reference evidence="8" key="2">
    <citation type="submission" date="2025-08" db="UniProtKB">
        <authorList>
            <consortium name="RefSeq"/>
        </authorList>
    </citation>
    <scope>IDENTIFICATION</scope>
    <source>
        <tissue evidence="8">Leaves</tissue>
    </source>
</reference>
<evidence type="ECO:0000313" key="8">
    <source>
        <dbReference type="RefSeq" id="XP_027092096.1"/>
    </source>
</evidence>
<feature type="domain" description="Glycosyltransferase N-terminal" evidence="6">
    <location>
        <begin position="16"/>
        <end position="136"/>
    </location>
</feature>
<dbReference type="SUPFAM" id="SSF53756">
    <property type="entry name" value="UDP-Glycosyltransferase/glycogen phosphorylase"/>
    <property type="match status" value="1"/>
</dbReference>
<dbReference type="InterPro" id="IPR058980">
    <property type="entry name" value="Glyco_transf_N"/>
</dbReference>
<keyword evidence="2 4" id="KW-0328">Glycosyltransferase</keyword>
<dbReference type="GeneID" id="113712744"/>
<evidence type="ECO:0000256" key="1">
    <source>
        <dbReference type="ARBA" id="ARBA00009995"/>
    </source>
</evidence>
<evidence type="ECO:0000256" key="5">
    <source>
        <dbReference type="RuleBase" id="RU362057"/>
    </source>
</evidence>
<dbReference type="GO" id="GO:0008194">
    <property type="term" value="F:UDP-glycosyltransferase activity"/>
    <property type="evidence" value="ECO:0007669"/>
    <property type="project" value="InterPro"/>
</dbReference>
<dbReference type="OrthoDB" id="5835829at2759"/>
<name>A0A6P6UP21_COFAR</name>
<keyword evidence="7" id="KW-1185">Reference proteome</keyword>
<dbReference type="GO" id="GO:0016138">
    <property type="term" value="P:glycoside biosynthetic process"/>
    <property type="evidence" value="ECO:0007669"/>
    <property type="project" value="UniProtKB-ARBA"/>
</dbReference>
<dbReference type="PROSITE" id="PS00375">
    <property type="entry name" value="UDPGT"/>
    <property type="match status" value="1"/>
</dbReference>
<evidence type="ECO:0000256" key="3">
    <source>
        <dbReference type="ARBA" id="ARBA00022679"/>
    </source>
</evidence>
<accession>A0A6P6UP21</accession>
<evidence type="ECO:0000259" key="6">
    <source>
        <dbReference type="Pfam" id="PF26168"/>
    </source>
</evidence>
<protein>
    <recommendedName>
        <fullName evidence="5">Glycosyltransferase</fullName>
        <ecNumber evidence="5">2.4.1.-</ecNumber>
    </recommendedName>
</protein>
<organism evidence="7 8">
    <name type="scientific">Coffea arabica</name>
    <name type="common">Arabian coffee</name>
    <dbReference type="NCBI Taxonomy" id="13443"/>
    <lineage>
        <taxon>Eukaryota</taxon>
        <taxon>Viridiplantae</taxon>
        <taxon>Streptophyta</taxon>
        <taxon>Embryophyta</taxon>
        <taxon>Tracheophyta</taxon>
        <taxon>Spermatophyta</taxon>
        <taxon>Magnoliopsida</taxon>
        <taxon>eudicotyledons</taxon>
        <taxon>Gunneridae</taxon>
        <taxon>Pentapetalae</taxon>
        <taxon>asterids</taxon>
        <taxon>lamiids</taxon>
        <taxon>Gentianales</taxon>
        <taxon>Rubiaceae</taxon>
        <taxon>Ixoroideae</taxon>
        <taxon>Gardenieae complex</taxon>
        <taxon>Bertiereae - Coffeeae clade</taxon>
        <taxon>Coffeeae</taxon>
        <taxon>Coffea</taxon>
    </lineage>
</organism>
<dbReference type="Pfam" id="PF00201">
    <property type="entry name" value="UDPGT"/>
    <property type="match status" value="1"/>
</dbReference>
<dbReference type="RefSeq" id="XP_027092096.1">
    <property type="nucleotide sequence ID" value="XM_027236295.2"/>
</dbReference>
<dbReference type="InterPro" id="IPR035595">
    <property type="entry name" value="UDP_glycos_trans_CS"/>
</dbReference>
<evidence type="ECO:0000256" key="4">
    <source>
        <dbReference type="RuleBase" id="RU003718"/>
    </source>
</evidence>
<dbReference type="FunFam" id="3.40.50.2000:FF:000060">
    <property type="entry name" value="Glycosyltransferase"/>
    <property type="match status" value="1"/>
</dbReference>
<dbReference type="PANTHER" id="PTHR48044:SF29">
    <property type="entry name" value="GLYCOSYLTRANSFERASE"/>
    <property type="match status" value="1"/>
</dbReference>
<dbReference type="EC" id="2.4.1.-" evidence="5"/>
<dbReference type="AlphaFoldDB" id="A0A6P6UP21"/>